<dbReference type="OrthoDB" id="6077919at2759"/>
<dbReference type="InterPro" id="IPR036236">
    <property type="entry name" value="Znf_C2H2_sf"/>
</dbReference>
<dbReference type="InterPro" id="IPR013087">
    <property type="entry name" value="Znf_C2H2_type"/>
</dbReference>
<dbReference type="FunFam" id="3.30.160.60:FF:000176">
    <property type="entry name" value="zinc finger protein 70"/>
    <property type="match status" value="1"/>
</dbReference>
<evidence type="ECO:0000256" key="3">
    <source>
        <dbReference type="ARBA" id="ARBA00022737"/>
    </source>
</evidence>
<evidence type="ECO:0000256" key="4">
    <source>
        <dbReference type="ARBA" id="ARBA00022771"/>
    </source>
</evidence>
<comment type="subcellular location">
    <subcellularLocation>
        <location evidence="1">Nucleus</location>
    </subcellularLocation>
</comment>
<keyword evidence="7" id="KW-0804">Transcription</keyword>
<dbReference type="GO" id="GO:0005634">
    <property type="term" value="C:nucleus"/>
    <property type="evidence" value="ECO:0007669"/>
    <property type="project" value="UniProtKB-SubCell"/>
</dbReference>
<feature type="domain" description="C2H2-type" evidence="11">
    <location>
        <begin position="259"/>
        <end position="286"/>
    </location>
</feature>
<proteinExistence type="predicted"/>
<feature type="compositionally biased region" description="Polar residues" evidence="10">
    <location>
        <begin position="75"/>
        <end position="89"/>
    </location>
</feature>
<evidence type="ECO:0000256" key="8">
    <source>
        <dbReference type="ARBA" id="ARBA00023242"/>
    </source>
</evidence>
<dbReference type="KEGG" id="val:VDBG_01834"/>
<dbReference type="EMBL" id="DS985215">
    <property type="protein sequence ID" value="EEY15725.1"/>
    <property type="molecule type" value="Genomic_DNA"/>
</dbReference>
<keyword evidence="8" id="KW-0539">Nucleus</keyword>
<sequence>MHHYISNTQGATTTQYAYAPQPPPSPPMDESTKCSLPSISNLLGLADQGSPTSETHPQNQQVLKGDAVSAKPETRPSSSHYGGSHSQARANFPPTPPMSTDASFDGYNSPSTRSVSQMSAVSAPHPHNYYYETTPPLEDVHHQHQRAMSHTPAARLPIHQTTPYPPPASSHYPSASAAASSYLPPHHQQPHHHHSVGPVPFYPPPQAQITSLYYQRPLPAAFPPSVAPPTMLGGPNPWQHHHYISPSAAASFPQSQDRYVCPTCNKAFSRPSSLRIHSHSHTGEKPFKCPHGGCGKAFSVRSNMKRHERGCHSFDGAAPVFLSGREDVTTKKKREPGPGQKEACVGWTLVGLGSKTSWTTTTGTKKRTFSSQRRDP</sequence>
<feature type="compositionally biased region" description="Low complexity" evidence="10">
    <location>
        <begin position="169"/>
        <end position="186"/>
    </location>
</feature>
<evidence type="ECO:0000313" key="13">
    <source>
        <dbReference type="Proteomes" id="UP000008698"/>
    </source>
</evidence>
<organism evidence="13">
    <name type="scientific">Verticillium alfalfae (strain VaMs.102 / ATCC MYA-4576 / FGSC 10136)</name>
    <name type="common">Verticillium wilt of alfalfa</name>
    <name type="synonym">Verticillium albo-atrum</name>
    <dbReference type="NCBI Taxonomy" id="526221"/>
    <lineage>
        <taxon>Eukaryota</taxon>
        <taxon>Fungi</taxon>
        <taxon>Dikarya</taxon>
        <taxon>Ascomycota</taxon>
        <taxon>Pezizomycotina</taxon>
        <taxon>Sordariomycetes</taxon>
        <taxon>Hypocreomycetidae</taxon>
        <taxon>Glomerellales</taxon>
        <taxon>Plectosphaerellaceae</taxon>
        <taxon>Verticillium</taxon>
    </lineage>
</organism>
<evidence type="ECO:0000256" key="10">
    <source>
        <dbReference type="SAM" id="MobiDB-lite"/>
    </source>
</evidence>
<dbReference type="Proteomes" id="UP000008698">
    <property type="component" value="Unassembled WGS sequence"/>
</dbReference>
<dbReference type="HOGENOM" id="CLU_053582_0_0_1"/>
<feature type="compositionally biased region" description="Low complexity" evidence="10">
    <location>
        <begin position="8"/>
        <end position="19"/>
    </location>
</feature>
<feature type="domain" description="C2H2-type" evidence="11">
    <location>
        <begin position="287"/>
        <end position="317"/>
    </location>
</feature>
<dbReference type="eggNOG" id="KOG1721">
    <property type="taxonomic scope" value="Eukaryota"/>
</dbReference>
<dbReference type="Gene3D" id="3.30.160.60">
    <property type="entry name" value="Classic Zinc Finger"/>
    <property type="match status" value="2"/>
</dbReference>
<feature type="compositionally biased region" description="Polar residues" evidence="10">
    <location>
        <begin position="49"/>
        <end position="62"/>
    </location>
</feature>
<dbReference type="FunFam" id="3.30.160.60:FF:000060">
    <property type="entry name" value="zinc finger protein 436"/>
    <property type="match status" value="1"/>
</dbReference>
<dbReference type="SMART" id="SM00355">
    <property type="entry name" value="ZnF_C2H2"/>
    <property type="match status" value="2"/>
</dbReference>
<evidence type="ECO:0000259" key="11">
    <source>
        <dbReference type="PROSITE" id="PS50157"/>
    </source>
</evidence>
<dbReference type="AlphaFoldDB" id="C9SBJ1"/>
<dbReference type="PROSITE" id="PS00028">
    <property type="entry name" value="ZINC_FINGER_C2H2_1"/>
    <property type="match status" value="2"/>
</dbReference>
<protein>
    <recommendedName>
        <fullName evidence="11">C2H2-type domain-containing protein</fullName>
    </recommendedName>
</protein>
<dbReference type="Pfam" id="PF00096">
    <property type="entry name" value="zf-C2H2"/>
    <property type="match status" value="2"/>
</dbReference>
<evidence type="ECO:0000256" key="6">
    <source>
        <dbReference type="ARBA" id="ARBA00023015"/>
    </source>
</evidence>
<evidence type="ECO:0000256" key="2">
    <source>
        <dbReference type="ARBA" id="ARBA00022723"/>
    </source>
</evidence>
<dbReference type="InterPro" id="IPR050331">
    <property type="entry name" value="Zinc_finger"/>
</dbReference>
<feature type="region of interest" description="Disordered" evidence="10">
    <location>
        <begin position="355"/>
        <end position="376"/>
    </location>
</feature>
<feature type="compositionally biased region" description="Polar residues" evidence="10">
    <location>
        <begin position="98"/>
        <end position="114"/>
    </location>
</feature>
<dbReference type="OMA" id="MSGLYYQ"/>
<reference evidence="13" key="1">
    <citation type="journal article" date="2011" name="PLoS Pathog.">
        <title>Comparative genomics yields insights into niche adaptation of plant vascular wilt pathogens.</title>
        <authorList>
            <person name="Klosterman S.J."/>
            <person name="Subbarao K.V."/>
            <person name="Kang S."/>
            <person name="Veronese P."/>
            <person name="Gold S.E."/>
            <person name="Thomma B.P.H.J."/>
            <person name="Chen Z."/>
            <person name="Henrissat B."/>
            <person name="Lee Y.-H."/>
            <person name="Park J."/>
            <person name="Garcia-Pedrajas M.D."/>
            <person name="Barbara D.J."/>
            <person name="Anchieta A."/>
            <person name="de Jonge R."/>
            <person name="Santhanam P."/>
            <person name="Maruthachalam K."/>
            <person name="Atallah Z."/>
            <person name="Amyotte S.G."/>
            <person name="Paz Z."/>
            <person name="Inderbitzin P."/>
            <person name="Hayes R.J."/>
            <person name="Heiman D.I."/>
            <person name="Young S."/>
            <person name="Zeng Q."/>
            <person name="Engels R."/>
            <person name="Galagan J."/>
            <person name="Cuomo C.A."/>
            <person name="Dobinson K.F."/>
            <person name="Ma L.-J."/>
        </authorList>
    </citation>
    <scope>NUCLEOTIDE SEQUENCE [LARGE SCALE GENOMIC DNA]</scope>
    <source>
        <strain evidence="13">VaMs.102 / ATCC MYA-4576 / FGSC 10136</strain>
    </source>
</reference>
<evidence type="ECO:0000313" key="12">
    <source>
        <dbReference type="EMBL" id="EEY15725.1"/>
    </source>
</evidence>
<feature type="region of interest" description="Disordered" evidence="10">
    <location>
        <begin position="1"/>
        <end position="114"/>
    </location>
</feature>
<dbReference type="PANTHER" id="PTHR16515:SF49">
    <property type="entry name" value="GASTRULA ZINC FINGER PROTEIN XLCGF49.1-LIKE-RELATED"/>
    <property type="match status" value="1"/>
</dbReference>
<evidence type="ECO:0000256" key="5">
    <source>
        <dbReference type="ARBA" id="ARBA00022833"/>
    </source>
</evidence>
<gene>
    <name evidence="12" type="ORF">VDBG_01834</name>
</gene>
<dbReference type="PROSITE" id="PS50157">
    <property type="entry name" value="ZINC_FINGER_C2H2_2"/>
    <property type="match status" value="2"/>
</dbReference>
<dbReference type="GeneID" id="9535271"/>
<dbReference type="SUPFAM" id="SSF57667">
    <property type="entry name" value="beta-beta-alpha zinc fingers"/>
    <property type="match status" value="1"/>
</dbReference>
<dbReference type="RefSeq" id="XP_003007646.1">
    <property type="nucleotide sequence ID" value="XM_003007600.1"/>
</dbReference>
<evidence type="ECO:0000256" key="7">
    <source>
        <dbReference type="ARBA" id="ARBA00023163"/>
    </source>
</evidence>
<keyword evidence="3" id="KW-0677">Repeat</keyword>
<keyword evidence="6" id="KW-0805">Transcription regulation</keyword>
<feature type="region of interest" description="Disordered" evidence="10">
    <location>
        <begin position="157"/>
        <end position="201"/>
    </location>
</feature>
<evidence type="ECO:0000256" key="1">
    <source>
        <dbReference type="ARBA" id="ARBA00004123"/>
    </source>
</evidence>
<evidence type="ECO:0000256" key="9">
    <source>
        <dbReference type="PROSITE-ProRule" id="PRU00042"/>
    </source>
</evidence>
<dbReference type="PANTHER" id="PTHR16515">
    <property type="entry name" value="PR DOMAIN ZINC FINGER PROTEIN"/>
    <property type="match status" value="1"/>
</dbReference>
<keyword evidence="5" id="KW-0862">Zinc</keyword>
<keyword evidence="13" id="KW-1185">Reference proteome</keyword>
<accession>C9SBJ1</accession>
<name>C9SBJ1_VERA1</name>
<keyword evidence="2" id="KW-0479">Metal-binding</keyword>
<keyword evidence="4 9" id="KW-0863">Zinc-finger</keyword>
<dbReference type="GO" id="GO:0010468">
    <property type="term" value="P:regulation of gene expression"/>
    <property type="evidence" value="ECO:0007669"/>
    <property type="project" value="TreeGrafter"/>
</dbReference>
<dbReference type="GO" id="GO:0008270">
    <property type="term" value="F:zinc ion binding"/>
    <property type="evidence" value="ECO:0007669"/>
    <property type="project" value="UniProtKB-KW"/>
</dbReference>